<dbReference type="PANTHER" id="PTHR23266">
    <property type="entry name" value="IMMUNOGLOBULIN HEAVY CHAIN"/>
    <property type="match status" value="1"/>
</dbReference>
<feature type="non-terminal residue" evidence="5">
    <location>
        <position position="98"/>
    </location>
</feature>
<dbReference type="InterPro" id="IPR007110">
    <property type="entry name" value="Ig-like_dom"/>
</dbReference>
<dbReference type="SMART" id="SM00406">
    <property type="entry name" value="IGv"/>
    <property type="match status" value="1"/>
</dbReference>
<dbReference type="InterPro" id="IPR013106">
    <property type="entry name" value="Ig_V-set"/>
</dbReference>
<keyword evidence="3" id="KW-1280">Immunoglobulin</keyword>
<sequence>LVESGGGLQPPGGTLRLICKASGFTFSSKGMFWIRQVPGKGLDYVAGIQSDGSYTNGTDYVPSFKGRFTISRDNTQSTVTLQMSGLKAKDSGTYYCAQ</sequence>
<dbReference type="InterPro" id="IPR050199">
    <property type="entry name" value="IgHV"/>
</dbReference>
<evidence type="ECO:0000256" key="1">
    <source>
        <dbReference type="ARBA" id="ARBA00022859"/>
    </source>
</evidence>
<dbReference type="Gene3D" id="2.60.40.10">
    <property type="entry name" value="Immunoglobulins"/>
    <property type="match status" value="1"/>
</dbReference>
<keyword evidence="1" id="KW-0391">Immunity</keyword>
<dbReference type="Proteomes" id="UP000054064">
    <property type="component" value="Unassembled WGS sequence"/>
</dbReference>
<keyword evidence="2" id="KW-1064">Adaptive immunity</keyword>
<evidence type="ECO:0000259" key="4">
    <source>
        <dbReference type="PROSITE" id="PS50835"/>
    </source>
</evidence>
<organism evidence="5 6">
    <name type="scientific">Buceros rhinoceros silvestris</name>
    <dbReference type="NCBI Taxonomy" id="175836"/>
    <lineage>
        <taxon>Eukaryota</taxon>
        <taxon>Metazoa</taxon>
        <taxon>Chordata</taxon>
        <taxon>Craniata</taxon>
        <taxon>Vertebrata</taxon>
        <taxon>Euteleostomi</taxon>
        <taxon>Archelosauria</taxon>
        <taxon>Archosauria</taxon>
        <taxon>Dinosauria</taxon>
        <taxon>Saurischia</taxon>
        <taxon>Theropoda</taxon>
        <taxon>Coelurosauria</taxon>
        <taxon>Aves</taxon>
        <taxon>Neognathae</taxon>
        <taxon>Neoaves</taxon>
        <taxon>Telluraves</taxon>
        <taxon>Coraciimorphae</taxon>
        <taxon>Bucerotiformes</taxon>
        <taxon>Bucerotidae</taxon>
        <taxon>Buceros</taxon>
    </lineage>
</organism>
<dbReference type="SUPFAM" id="SSF48726">
    <property type="entry name" value="Immunoglobulin"/>
    <property type="match status" value="1"/>
</dbReference>
<dbReference type="AlphaFoldDB" id="A0A091HHQ2"/>
<gene>
    <name evidence="5" type="ORF">N320_00959</name>
</gene>
<evidence type="ECO:0000313" key="6">
    <source>
        <dbReference type="Proteomes" id="UP000054064"/>
    </source>
</evidence>
<dbReference type="InterPro" id="IPR013783">
    <property type="entry name" value="Ig-like_fold"/>
</dbReference>
<proteinExistence type="predicted"/>
<feature type="domain" description="Ig-like" evidence="4">
    <location>
        <begin position="1"/>
        <end position="98"/>
    </location>
</feature>
<name>A0A091HHQ2_BUCRH</name>
<protein>
    <submittedName>
        <fullName evidence="5">Ig heavy chain V region C3</fullName>
    </submittedName>
</protein>
<evidence type="ECO:0000256" key="3">
    <source>
        <dbReference type="ARBA" id="ARBA00043265"/>
    </source>
</evidence>
<dbReference type="PROSITE" id="PS50835">
    <property type="entry name" value="IG_LIKE"/>
    <property type="match status" value="1"/>
</dbReference>
<keyword evidence="6" id="KW-1185">Reference proteome</keyword>
<dbReference type="GO" id="GO:0002250">
    <property type="term" value="P:adaptive immune response"/>
    <property type="evidence" value="ECO:0007669"/>
    <property type="project" value="UniProtKB-KW"/>
</dbReference>
<dbReference type="FunFam" id="2.60.40.10:FF:002198">
    <property type="entry name" value="Immunoglobulin heavy variable 5-2"/>
    <property type="match status" value="1"/>
</dbReference>
<evidence type="ECO:0000313" key="5">
    <source>
        <dbReference type="EMBL" id="KFO86873.1"/>
    </source>
</evidence>
<dbReference type="Pfam" id="PF07686">
    <property type="entry name" value="V-set"/>
    <property type="match status" value="1"/>
</dbReference>
<dbReference type="GO" id="GO:0005576">
    <property type="term" value="C:extracellular region"/>
    <property type="evidence" value="ECO:0007669"/>
    <property type="project" value="UniProtKB-ARBA"/>
</dbReference>
<dbReference type="GO" id="GO:0019814">
    <property type="term" value="C:immunoglobulin complex"/>
    <property type="evidence" value="ECO:0007669"/>
    <property type="project" value="UniProtKB-KW"/>
</dbReference>
<dbReference type="EMBL" id="KL512448">
    <property type="protein sequence ID" value="KFO86873.1"/>
    <property type="molecule type" value="Genomic_DNA"/>
</dbReference>
<reference evidence="5 6" key="1">
    <citation type="submission" date="2014-04" db="EMBL/GenBank/DDBJ databases">
        <title>Genome evolution of avian class.</title>
        <authorList>
            <person name="Zhang G."/>
            <person name="Li C."/>
        </authorList>
    </citation>
    <scope>NUCLEOTIDE SEQUENCE [LARGE SCALE GENOMIC DNA]</scope>
    <source>
        <strain evidence="5">BGI_N320</strain>
    </source>
</reference>
<dbReference type="InterPro" id="IPR036179">
    <property type="entry name" value="Ig-like_dom_sf"/>
</dbReference>
<feature type="non-terminal residue" evidence="5">
    <location>
        <position position="1"/>
    </location>
</feature>
<evidence type="ECO:0000256" key="2">
    <source>
        <dbReference type="ARBA" id="ARBA00023130"/>
    </source>
</evidence>
<accession>A0A091HHQ2</accession>